<organism evidence="3 4">
    <name type="scientific">Desulfocurvibacter africanus PCS</name>
    <dbReference type="NCBI Taxonomy" id="1262666"/>
    <lineage>
        <taxon>Bacteria</taxon>
        <taxon>Pseudomonadati</taxon>
        <taxon>Thermodesulfobacteriota</taxon>
        <taxon>Desulfovibrionia</taxon>
        <taxon>Desulfovibrionales</taxon>
        <taxon>Desulfovibrionaceae</taxon>
        <taxon>Desulfocurvibacter</taxon>
    </lineage>
</organism>
<feature type="domain" description="Terminase large subunit GpA endonuclease" evidence="2">
    <location>
        <begin position="335"/>
        <end position="614"/>
    </location>
</feature>
<sequence>MTQATLLPSDAQILLRYRVPGLADGPVRFRWSDAERGVFRKRRKQRVSEWVERHIVLTKGPRPGPWRNASTPYLVGVMDALGFASVQDVVLCKSPQVGGSEVGNNFLGFVADQDQGDALVVYPDQGTAEETSRDRIQPMFEHSPRLRACMTLDPDDASKLRIALRGMIIYMAWAHSAARLASKPIRYLILEEVDKYPRTASKREADPVSLAKKRQTTFRHNRKCLELSTPTTITGRIWTSFTREVQARFDYWVRCPGCGHWQRMEFDRIRWPKDVRDPVRVETEELAWYECAGPACGECWTDAHRDQAVRLGEWRERETGLELSAYLRSRKPRKVGFHIPAWLSTFVSLSRCASAFLAGQKASGNPDWKEKLKDFMNAIKAEPWEDYEVERDSDAILKLRDERPRGVVPSGGLVAGLTAGVDTQDDGFVYEIRAWGFGRTEESWQIREGKVQTLEALEKVLFEDRYEDARGERYVVQLVLIDAMGHRTREVYEWARNHVGRVWPLKGEQRMNQPFAFSNIDYWPGTKIPIPGGLQLLRINTNYYKSALASKLAIAPADPGAWHLHSECAQAWAEEMCAEYVDERGLWQCPKGKDNHAWDVSVYALAAADVLGIKFWERERREEPAVEDDTPKKAKRRLW</sequence>
<comment type="caution">
    <text evidence="3">The sequence shown here is derived from an EMBL/GenBank/DDBJ whole genome shotgun (WGS) entry which is preliminary data.</text>
</comment>
<dbReference type="PATRIC" id="fig|1262666.3.peg.3202"/>
<gene>
    <name evidence="3" type="ORF">PCS_03157</name>
</gene>
<evidence type="ECO:0000259" key="1">
    <source>
        <dbReference type="Pfam" id="PF05876"/>
    </source>
</evidence>
<dbReference type="OrthoDB" id="5181253at2"/>
<reference evidence="3 4" key="1">
    <citation type="journal article" date="2013" name="Genome Announc.">
        <title>Draft Genome Sequence for Desulfovibrio africanus Strain PCS.</title>
        <authorList>
            <person name="Brown S.D."/>
            <person name="Utturkar S.M."/>
            <person name="Arkin A.P."/>
            <person name="Deutschbauer A.M."/>
            <person name="Elias D.A."/>
            <person name="Hazen T.C."/>
            <person name="Chakraborty R."/>
        </authorList>
    </citation>
    <scope>NUCLEOTIDE SEQUENCE [LARGE SCALE GENOMIC DNA]</scope>
    <source>
        <strain evidence="3 4">PCS</strain>
    </source>
</reference>
<dbReference type="EMBL" id="AOSV01000035">
    <property type="protein sequence ID" value="EMG36093.1"/>
    <property type="molecule type" value="Genomic_DNA"/>
</dbReference>
<dbReference type="InterPro" id="IPR027417">
    <property type="entry name" value="P-loop_NTPase"/>
</dbReference>
<dbReference type="Pfam" id="PF05876">
    <property type="entry name" value="GpA_ATPase"/>
    <property type="match status" value="1"/>
</dbReference>
<dbReference type="GO" id="GO:0016887">
    <property type="term" value="F:ATP hydrolysis activity"/>
    <property type="evidence" value="ECO:0007669"/>
    <property type="project" value="InterPro"/>
</dbReference>
<accession>M5Q0Z1</accession>
<evidence type="ECO:0000313" key="3">
    <source>
        <dbReference type="EMBL" id="EMG36093.1"/>
    </source>
</evidence>
<evidence type="ECO:0000259" key="2">
    <source>
        <dbReference type="Pfam" id="PF20454"/>
    </source>
</evidence>
<evidence type="ECO:0000313" key="4">
    <source>
        <dbReference type="Proteomes" id="UP000011922"/>
    </source>
</evidence>
<dbReference type="GO" id="GO:0004519">
    <property type="term" value="F:endonuclease activity"/>
    <property type="evidence" value="ECO:0007669"/>
    <property type="project" value="InterPro"/>
</dbReference>
<name>M5Q0Z1_DESAF</name>
<dbReference type="InterPro" id="IPR046453">
    <property type="entry name" value="GpA_ATPase"/>
</dbReference>
<dbReference type="Proteomes" id="UP000011922">
    <property type="component" value="Unassembled WGS sequence"/>
</dbReference>
<dbReference type="Gene3D" id="3.40.50.300">
    <property type="entry name" value="P-loop containing nucleotide triphosphate hydrolases"/>
    <property type="match status" value="1"/>
</dbReference>
<dbReference type="RefSeq" id="WP_005988931.1">
    <property type="nucleotide sequence ID" value="NZ_AOSV01000035.1"/>
</dbReference>
<protein>
    <submittedName>
        <fullName evidence="3">Bacteriophage tail assembly protein</fullName>
    </submittedName>
</protein>
<feature type="domain" description="Phage terminase large subunit GpA ATPase" evidence="1">
    <location>
        <begin position="62"/>
        <end position="314"/>
    </location>
</feature>
<dbReference type="AlphaFoldDB" id="M5Q0Z1"/>
<dbReference type="Pfam" id="PF20454">
    <property type="entry name" value="GpA_nuclease"/>
    <property type="match status" value="1"/>
</dbReference>
<proteinExistence type="predicted"/>
<dbReference type="InterPro" id="IPR046454">
    <property type="entry name" value="GpA_endonuclease"/>
</dbReference>